<dbReference type="Proteomes" id="UP001285263">
    <property type="component" value="Unassembled WGS sequence"/>
</dbReference>
<dbReference type="EMBL" id="JAXCLA010000001">
    <property type="protein sequence ID" value="MDY0743125.1"/>
    <property type="molecule type" value="Genomic_DNA"/>
</dbReference>
<dbReference type="InterPro" id="IPR028204">
    <property type="entry name" value="Tricorn_C1"/>
</dbReference>
<dbReference type="SUPFAM" id="SSF82171">
    <property type="entry name" value="DPP6 N-terminal domain-like"/>
    <property type="match status" value="1"/>
</dbReference>
<evidence type="ECO:0000256" key="4">
    <source>
        <dbReference type="ARBA" id="ARBA00022670"/>
    </source>
</evidence>
<evidence type="ECO:0000256" key="6">
    <source>
        <dbReference type="ARBA" id="ARBA00022825"/>
    </source>
</evidence>
<feature type="region of interest" description="Disordered" evidence="8">
    <location>
        <begin position="556"/>
        <end position="592"/>
    </location>
</feature>
<dbReference type="SUPFAM" id="SSF69304">
    <property type="entry name" value="Tricorn protease N-terminal domain"/>
    <property type="match status" value="1"/>
</dbReference>
<feature type="compositionally biased region" description="Basic and acidic residues" evidence="8">
    <location>
        <begin position="564"/>
        <end position="591"/>
    </location>
</feature>
<dbReference type="Pfam" id="PF03572">
    <property type="entry name" value="Peptidase_S41"/>
    <property type="match status" value="1"/>
</dbReference>
<dbReference type="InterPro" id="IPR029045">
    <property type="entry name" value="ClpP/crotonase-like_dom_sf"/>
</dbReference>
<dbReference type="Pfam" id="PF26549">
    <property type="entry name" value="Tricorn_N"/>
    <property type="match status" value="1"/>
</dbReference>
<dbReference type="PANTHER" id="PTHR43253:SF1">
    <property type="entry name" value="TRICORN PROTEASE HOMOLOG 2-RELATED"/>
    <property type="match status" value="1"/>
</dbReference>
<keyword evidence="3 7" id="KW-0963">Cytoplasm</keyword>
<evidence type="ECO:0000313" key="12">
    <source>
        <dbReference type="Proteomes" id="UP001285263"/>
    </source>
</evidence>
<evidence type="ECO:0000256" key="8">
    <source>
        <dbReference type="SAM" id="MobiDB-lite"/>
    </source>
</evidence>
<dbReference type="PROSITE" id="PS50106">
    <property type="entry name" value="PDZ"/>
    <property type="match status" value="1"/>
</dbReference>
<dbReference type="InterPro" id="IPR005151">
    <property type="entry name" value="Tail-specific_protease"/>
</dbReference>
<evidence type="ECO:0000256" key="1">
    <source>
        <dbReference type="ARBA" id="ARBA00004496"/>
    </source>
</evidence>
<evidence type="ECO:0000256" key="7">
    <source>
        <dbReference type="PIRNR" id="PIRNR036421"/>
    </source>
</evidence>
<keyword evidence="9" id="KW-0732">Signal</keyword>
<dbReference type="SUPFAM" id="SSF50156">
    <property type="entry name" value="PDZ domain-like"/>
    <property type="match status" value="1"/>
</dbReference>
<dbReference type="InterPro" id="IPR001478">
    <property type="entry name" value="PDZ"/>
</dbReference>
<dbReference type="Gene3D" id="3.90.226.10">
    <property type="entry name" value="2-enoyl-CoA Hydratase, Chain A, domain 1"/>
    <property type="match status" value="1"/>
</dbReference>
<dbReference type="Pfam" id="PF26550">
    <property type="entry name" value="Tricorn_2nd"/>
    <property type="match status" value="1"/>
</dbReference>
<keyword evidence="5 7" id="KW-0378">Hydrolase</keyword>
<dbReference type="Gene3D" id="2.120.10.60">
    <property type="entry name" value="Tricorn protease N-terminal domain"/>
    <property type="match status" value="1"/>
</dbReference>
<dbReference type="CDD" id="cd07562">
    <property type="entry name" value="Peptidase_S41_TRI"/>
    <property type="match status" value="1"/>
</dbReference>
<dbReference type="SUPFAM" id="SSF52096">
    <property type="entry name" value="ClpP/crotonase"/>
    <property type="match status" value="1"/>
</dbReference>
<dbReference type="Gene3D" id="2.30.42.10">
    <property type="match status" value="1"/>
</dbReference>
<comment type="similarity">
    <text evidence="2 7">Belongs to the peptidase S41B family.</text>
</comment>
<dbReference type="Gene3D" id="3.30.750.44">
    <property type="match status" value="1"/>
</dbReference>
<dbReference type="PANTHER" id="PTHR43253">
    <property type="entry name" value="TRICORN PROTEASE HOMOLOG 2-RELATED"/>
    <property type="match status" value="1"/>
</dbReference>
<evidence type="ECO:0000256" key="5">
    <source>
        <dbReference type="ARBA" id="ARBA00022801"/>
    </source>
</evidence>
<dbReference type="PIRSF" id="PIRSF036421">
    <property type="entry name" value="Tricorn_protease"/>
    <property type="match status" value="1"/>
</dbReference>
<dbReference type="InterPro" id="IPR029414">
    <property type="entry name" value="Tricorn_PDZ"/>
</dbReference>
<dbReference type="Pfam" id="PF14684">
    <property type="entry name" value="Tricorn_C1"/>
    <property type="match status" value="1"/>
</dbReference>
<dbReference type="RefSeq" id="WP_320420964.1">
    <property type="nucleotide sequence ID" value="NZ_JAXCLA010000001.1"/>
</dbReference>
<accession>A0ABU5DA27</accession>
<feature type="chain" id="PRO_5047141024" description="Tricorn protease homolog" evidence="9">
    <location>
        <begin position="24"/>
        <end position="1110"/>
    </location>
</feature>
<dbReference type="EC" id="3.4.21.-" evidence="7"/>
<dbReference type="InterPro" id="IPR015943">
    <property type="entry name" value="WD40/YVTN_repeat-like_dom_sf"/>
</dbReference>
<comment type="subcellular location">
    <subcellularLocation>
        <location evidence="1 7">Cytoplasm</location>
    </subcellularLocation>
</comment>
<name>A0ABU5DA27_9BURK</name>
<gene>
    <name evidence="11" type="ORF">SNE35_01340</name>
</gene>
<keyword evidence="12" id="KW-1185">Reference proteome</keyword>
<protein>
    <recommendedName>
        <fullName evidence="7">Tricorn protease homolog</fullName>
        <ecNumber evidence="7">3.4.21.-</ecNumber>
    </recommendedName>
</protein>
<dbReference type="SMART" id="SM00245">
    <property type="entry name" value="TSPc"/>
    <property type="match status" value="1"/>
</dbReference>
<dbReference type="InterPro" id="IPR036034">
    <property type="entry name" value="PDZ_sf"/>
</dbReference>
<comment type="caution">
    <text evidence="11">The sequence shown here is derived from an EMBL/GenBank/DDBJ whole genome shotgun (WGS) entry which is preliminary data.</text>
</comment>
<dbReference type="Pfam" id="PF14685">
    <property type="entry name" value="PDZ_Tricorn"/>
    <property type="match status" value="1"/>
</dbReference>
<evidence type="ECO:0000313" key="11">
    <source>
        <dbReference type="EMBL" id="MDY0743125.1"/>
    </source>
</evidence>
<dbReference type="InterPro" id="IPR012393">
    <property type="entry name" value="Tricorn_protease"/>
</dbReference>
<comment type="function">
    <text evidence="7">Degrades oligopeptides.</text>
</comment>
<keyword evidence="6 7" id="KW-0720">Serine protease</keyword>
<evidence type="ECO:0000256" key="9">
    <source>
        <dbReference type="SAM" id="SignalP"/>
    </source>
</evidence>
<keyword evidence="4 7" id="KW-0645">Protease</keyword>
<organism evidence="11 12">
    <name type="scientific">Roseateles agri</name>
    <dbReference type="NCBI Taxonomy" id="3098619"/>
    <lineage>
        <taxon>Bacteria</taxon>
        <taxon>Pseudomonadati</taxon>
        <taxon>Pseudomonadota</taxon>
        <taxon>Betaproteobacteria</taxon>
        <taxon>Burkholderiales</taxon>
        <taxon>Sphaerotilaceae</taxon>
        <taxon>Roseateles</taxon>
    </lineage>
</organism>
<evidence type="ECO:0000256" key="2">
    <source>
        <dbReference type="ARBA" id="ARBA00008524"/>
    </source>
</evidence>
<reference evidence="11 12" key="1">
    <citation type="submission" date="2023-11" db="EMBL/GenBank/DDBJ databases">
        <title>Paucibacter sp. nov., isolated from fresh soil in Korea.</title>
        <authorList>
            <person name="Le N.T.T."/>
        </authorList>
    </citation>
    <scope>NUCLEOTIDE SEQUENCE [LARGE SCALE GENOMIC DNA]</scope>
    <source>
        <strain evidence="11 12">R3-3</strain>
    </source>
</reference>
<feature type="domain" description="PDZ" evidence="10">
    <location>
        <begin position="777"/>
        <end position="883"/>
    </location>
</feature>
<evidence type="ECO:0000256" key="3">
    <source>
        <dbReference type="ARBA" id="ARBA00022490"/>
    </source>
</evidence>
<evidence type="ECO:0000259" key="10">
    <source>
        <dbReference type="PROSITE" id="PS50106"/>
    </source>
</evidence>
<proteinExistence type="inferred from homology"/>
<sequence>MLQRLSRLALAASLAVSGLHAQAQQNGFYRQPSLQGQQIVFVAEGDLWRVADKGGTAQRLTTHPGYETQPAVSPDGQWIAFVAQYDGTTARDGGDVYLMPAAGGLPKRLTWDGAGVRVWGFSAQGELIITAPTTSGQPGGTLYAIDPKTARRRPLPVAQATDGALSPDGKRLYFVRGGLAAHSDNAKQYRGGGIAKLWVLDLDSQDEAKPLLPEGNNDRRPMPYRSVYGEQRVAFLSDRDGTVNVWSVNAWGQDLREHTRLKGWDIRSASIDGTRIAYAVGADLHLLDIGAATDTALNIQLGGDFDQQRERFIAKPQDYLKQVTMAPDGERVLLASRGHLATQGVATLRRAELPQTADGRCRTGEFSADSKSVFALCDFSGEVEVWRFAANGLDAKPQQITKGATTLRLAVFPSPDGKQLAHTDKEGRLYLTDLQTLATREIVRDKIGEGPDNISWSPDGKALAFVMAMRDGNRQQLQLYTLADGKLQQLSSDRYDNGAPAFSPDGKWLYFLSRRDFTITGNASPWGDRNMGPYFDRGTKIYALALQPGLRFPFAPPDELAAAPDKKDDDKKSGDKKDEAKDGKDSKDKKPALPAIVTAGLAQRLYEVPVPPGNYTQLRATAKALWYVDTAVTTERKQSLVTVAIGNKGDKPDTVTGDLRRFALSADGSKLMIERGTGASEILLVDAAPKLPGELDKVRVRWTDWQIATDPKSEWREMFVDAWRMHRDYFFDKAMQGVDWNAVRAKYEPLVARVTDRAELSEILSMMSSEVGALHSQIATPDLRNGAADPAWAGLGAQLSRQPEGFRIERIYRSDPELLDGLSPLAAPGLDLKTGDVITAVNGRSAAGVADIALLLRGEAGHQVLLELKGGAKKIVLPVPLPKEQQLRYGDWRYSRGLAVEQASGGRIGYLHLRAMTQPDMEDFAREFYAQVDREGLIIDVRYNNGGSIESRILEKLMRRAWAFWQSRSPDGGTPTSNMQQVFRGHVVVIANEDTYSDGETFAEGFKRLGLGTLIGKKTAGAGVWLSDQNRLLDNGMARAAESAQILPDGTMIIEAKGVTPDVEVDNPPRATFEGHDAQLEAAIALLKKQMAEQPMLTPKPNAYPKIPQY</sequence>
<feature type="signal peptide" evidence="9">
    <location>
        <begin position="1"/>
        <end position="23"/>
    </location>
</feature>
<dbReference type="Gene3D" id="2.130.10.10">
    <property type="entry name" value="YVTN repeat-like/Quinoprotein amine dehydrogenase"/>
    <property type="match status" value="1"/>
</dbReference>